<sequence length="105" mass="12606">MVVSSREEYEERAISLAKSLCYEVHHDSRGDMELKTGGELINLRRNLFLNRDVMPLFDAKRWTKNLEKSYRAAWRRWVDGSMFRCVDDGNIWVKDEDEILVRFYE</sequence>
<dbReference type="GO" id="GO:0016757">
    <property type="term" value="F:glycosyltransferase activity"/>
    <property type="evidence" value="ECO:0007669"/>
    <property type="project" value="TreeGrafter"/>
</dbReference>
<dbReference type="InParanoid" id="F8PYJ7"/>
<dbReference type="AlphaFoldDB" id="F8PYJ7"/>
<keyword evidence="2" id="KW-1185">Reference proteome</keyword>
<dbReference type="PANTHER" id="PTHR44998">
    <property type="match status" value="1"/>
</dbReference>
<protein>
    <submittedName>
        <fullName evidence="1">Glycosyltransferase family 41 protein</fullName>
    </submittedName>
</protein>
<dbReference type="eggNOG" id="KOG4626">
    <property type="taxonomic scope" value="Eukaryota"/>
</dbReference>
<organism evidence="2">
    <name type="scientific">Serpula lacrymans var. lacrymans (strain S7.3)</name>
    <name type="common">Dry rot fungus</name>
    <dbReference type="NCBI Taxonomy" id="936435"/>
    <lineage>
        <taxon>Eukaryota</taxon>
        <taxon>Fungi</taxon>
        <taxon>Dikarya</taxon>
        <taxon>Basidiomycota</taxon>
        <taxon>Agaricomycotina</taxon>
        <taxon>Agaricomycetes</taxon>
        <taxon>Agaricomycetidae</taxon>
        <taxon>Boletales</taxon>
        <taxon>Coniophorineae</taxon>
        <taxon>Serpulaceae</taxon>
        <taxon>Serpula</taxon>
    </lineage>
</organism>
<dbReference type="PANTHER" id="PTHR44998:SF1">
    <property type="entry name" value="UDP-N-ACETYLGLUCOSAMINE--PEPTIDE N-ACETYLGLUCOSAMINYLTRANSFERASE 110 KDA SUBUNIT"/>
    <property type="match status" value="1"/>
</dbReference>
<evidence type="ECO:0000313" key="2">
    <source>
        <dbReference type="Proteomes" id="UP000008063"/>
    </source>
</evidence>
<dbReference type="OrthoDB" id="421121at2759"/>
<gene>
    <name evidence="1" type="ORF">SERLA73DRAFT_181708</name>
</gene>
<dbReference type="GO" id="GO:0006493">
    <property type="term" value="P:protein O-linked glycosylation"/>
    <property type="evidence" value="ECO:0007669"/>
    <property type="project" value="TreeGrafter"/>
</dbReference>
<dbReference type="STRING" id="936435.F8PYJ7"/>
<reference evidence="2" key="1">
    <citation type="journal article" date="2011" name="Science">
        <title>The plant cell wall-decomposing machinery underlies the functional diversity of forest fungi.</title>
        <authorList>
            <person name="Eastwood D.C."/>
            <person name="Floudas D."/>
            <person name="Binder M."/>
            <person name="Majcherczyk A."/>
            <person name="Schneider P."/>
            <person name="Aerts A."/>
            <person name="Asiegbu F.O."/>
            <person name="Baker S.E."/>
            <person name="Barry K."/>
            <person name="Bendiksby M."/>
            <person name="Blumentritt M."/>
            <person name="Coutinho P.M."/>
            <person name="Cullen D."/>
            <person name="de Vries R.P."/>
            <person name="Gathman A."/>
            <person name="Goodell B."/>
            <person name="Henrissat B."/>
            <person name="Ihrmark K."/>
            <person name="Kauserud H."/>
            <person name="Kohler A."/>
            <person name="LaButti K."/>
            <person name="Lapidus A."/>
            <person name="Lavin J.L."/>
            <person name="Lee Y.-H."/>
            <person name="Lindquist E."/>
            <person name="Lilly W."/>
            <person name="Lucas S."/>
            <person name="Morin E."/>
            <person name="Murat C."/>
            <person name="Oguiza J.A."/>
            <person name="Park J."/>
            <person name="Pisabarro A.G."/>
            <person name="Riley R."/>
            <person name="Rosling A."/>
            <person name="Salamov A."/>
            <person name="Schmidt O."/>
            <person name="Schmutz J."/>
            <person name="Skrede I."/>
            <person name="Stenlid J."/>
            <person name="Wiebenga A."/>
            <person name="Xie X."/>
            <person name="Kuees U."/>
            <person name="Hibbett D.S."/>
            <person name="Hoffmeister D."/>
            <person name="Hoegberg N."/>
            <person name="Martin F."/>
            <person name="Grigoriev I.V."/>
            <person name="Watkinson S.C."/>
        </authorList>
    </citation>
    <scope>NUCLEOTIDE SEQUENCE [LARGE SCALE GENOMIC DNA]</scope>
    <source>
        <strain evidence="2">strain S7.3</strain>
    </source>
</reference>
<proteinExistence type="predicted"/>
<evidence type="ECO:0000313" key="1">
    <source>
        <dbReference type="EMBL" id="EGN98960.1"/>
    </source>
</evidence>
<accession>F8PYJ7</accession>
<dbReference type="EMBL" id="GL945480">
    <property type="protein sequence ID" value="EGN98960.1"/>
    <property type="molecule type" value="Genomic_DNA"/>
</dbReference>
<dbReference type="Proteomes" id="UP000008063">
    <property type="component" value="Unassembled WGS sequence"/>
</dbReference>
<keyword evidence="1" id="KW-0808">Transferase</keyword>
<name>F8PYJ7_SERL3</name>
<dbReference type="HOGENOM" id="CLU_2238247_0_0_1"/>